<protein>
    <submittedName>
        <fullName evidence="1">Bacteriocin-type signal sequence</fullName>
    </submittedName>
</protein>
<reference evidence="1 2" key="1">
    <citation type="submission" date="2016-02" db="EMBL/GenBank/DDBJ databases">
        <authorList>
            <person name="Wen L."/>
            <person name="He K."/>
            <person name="Yang H."/>
        </authorList>
    </citation>
    <scope>NUCLEOTIDE SEQUENCE [LARGE SCALE GENOMIC DNA]</scope>
    <source>
        <strain evidence="1 2">DSM 22607</strain>
    </source>
</reference>
<comment type="caution">
    <text evidence="1">The sequence shown here is derived from an EMBL/GenBank/DDBJ whole genome shotgun (WGS) entry which is preliminary data.</text>
</comment>
<gene>
    <name evidence="1" type="ORF">HMPREF3293_02580</name>
</gene>
<sequence>MNMAKIRKENGRIFADGQPVEMGKFRKLTDDELNAVDGGIKIYTKSH</sequence>
<dbReference type="NCBIfam" id="TIGR01847">
    <property type="entry name" value="bacteriocin_sig"/>
    <property type="match status" value="1"/>
</dbReference>
<dbReference type="EMBL" id="LSZW01000064">
    <property type="protein sequence ID" value="KXK64501.1"/>
    <property type="molecule type" value="Genomic_DNA"/>
</dbReference>
<keyword evidence="2" id="KW-1185">Reference proteome</keyword>
<evidence type="ECO:0000313" key="1">
    <source>
        <dbReference type="EMBL" id="KXK64501.1"/>
    </source>
</evidence>
<accession>A0A136Q1E6</accession>
<dbReference type="Proteomes" id="UP000070366">
    <property type="component" value="Unassembled WGS sequence"/>
</dbReference>
<proteinExistence type="predicted"/>
<dbReference type="InterPro" id="IPR010133">
    <property type="entry name" value="Bacteriocin_signal_seq"/>
</dbReference>
<evidence type="ECO:0000313" key="2">
    <source>
        <dbReference type="Proteomes" id="UP000070366"/>
    </source>
</evidence>
<dbReference type="AlphaFoldDB" id="A0A136Q1E6"/>
<name>A0A136Q1E6_9FIRM</name>
<organism evidence="1 2">
    <name type="scientific">Christensenella minuta</name>
    <dbReference type="NCBI Taxonomy" id="626937"/>
    <lineage>
        <taxon>Bacteria</taxon>
        <taxon>Bacillati</taxon>
        <taxon>Bacillota</taxon>
        <taxon>Clostridia</taxon>
        <taxon>Christensenellales</taxon>
        <taxon>Christensenellaceae</taxon>
        <taxon>Christensenella</taxon>
    </lineage>
</organism>
<dbReference type="STRING" id="626937.HMPREF3293_02580"/>